<dbReference type="PANTHER" id="PTHR11142:SF0">
    <property type="entry name" value="TRNA PSEUDOURIDINE SYNTHASE-LIKE 1"/>
    <property type="match status" value="1"/>
</dbReference>
<protein>
    <recommendedName>
        <fullName evidence="4">tRNA pseudouridine synthase</fullName>
        <ecNumber evidence="4">5.4.99.12</ecNumber>
    </recommendedName>
</protein>
<reference evidence="6 7" key="1">
    <citation type="journal article" date="2017" name="Nature">
        <title>The Apostasia genome and the evolution of orchids.</title>
        <authorList>
            <person name="Zhang G.Q."/>
            <person name="Liu K.W."/>
            <person name="Li Z."/>
            <person name="Lohaus R."/>
            <person name="Hsiao Y.Y."/>
            <person name="Niu S.C."/>
            <person name="Wang J.Y."/>
            <person name="Lin Y.C."/>
            <person name="Xu Q."/>
            <person name="Chen L.J."/>
            <person name="Yoshida K."/>
            <person name="Fujiwara S."/>
            <person name="Wang Z.W."/>
            <person name="Zhang Y.Q."/>
            <person name="Mitsuda N."/>
            <person name="Wang M."/>
            <person name="Liu G.H."/>
            <person name="Pecoraro L."/>
            <person name="Huang H.X."/>
            <person name="Xiao X.J."/>
            <person name="Lin M."/>
            <person name="Wu X.Y."/>
            <person name="Wu W.L."/>
            <person name="Chen Y.Y."/>
            <person name="Chang S.B."/>
            <person name="Sakamoto S."/>
            <person name="Ohme-Takagi M."/>
            <person name="Yagi M."/>
            <person name="Zeng S.J."/>
            <person name="Shen C.Y."/>
            <person name="Yeh C.M."/>
            <person name="Luo Y.B."/>
            <person name="Tsai W.C."/>
            <person name="Van de Peer Y."/>
            <person name="Liu Z.J."/>
        </authorList>
    </citation>
    <scope>NUCLEOTIDE SEQUENCE [LARGE SCALE GENOMIC DNA]</scope>
    <source>
        <strain evidence="7">cv. Shenzhen</strain>
        <tissue evidence="6">Stem</tissue>
    </source>
</reference>
<evidence type="ECO:0000256" key="2">
    <source>
        <dbReference type="ARBA" id="ARBA00022694"/>
    </source>
</evidence>
<dbReference type="Gene3D" id="3.30.70.580">
    <property type="entry name" value="Pseudouridine synthase I, catalytic domain, N-terminal subdomain"/>
    <property type="match status" value="1"/>
</dbReference>
<dbReference type="InterPro" id="IPR020103">
    <property type="entry name" value="PsdUridine_synth_cat_dom_sf"/>
</dbReference>
<dbReference type="Pfam" id="PF01416">
    <property type="entry name" value="PseudoU_synth_1"/>
    <property type="match status" value="2"/>
</dbReference>
<proteinExistence type="inferred from homology"/>
<dbReference type="InterPro" id="IPR001406">
    <property type="entry name" value="PsdUridine_synth_TruA"/>
</dbReference>
<evidence type="ECO:0000313" key="7">
    <source>
        <dbReference type="Proteomes" id="UP000236161"/>
    </source>
</evidence>
<comment type="similarity">
    <text evidence="1 4">Belongs to the tRNA pseudouridine synthase TruA family.</text>
</comment>
<keyword evidence="2 4" id="KW-0819">tRNA processing</keyword>
<evidence type="ECO:0000259" key="5">
    <source>
        <dbReference type="Pfam" id="PF01416"/>
    </source>
</evidence>
<dbReference type="HAMAP" id="MF_00171">
    <property type="entry name" value="TruA"/>
    <property type="match status" value="1"/>
</dbReference>
<dbReference type="AlphaFoldDB" id="A0A2I0B3D1"/>
<name>A0A2I0B3D1_9ASPA</name>
<dbReference type="InterPro" id="IPR020094">
    <property type="entry name" value="TruA/RsuA/RluB/E/F_N"/>
</dbReference>
<dbReference type="CDD" id="cd02570">
    <property type="entry name" value="PseudoU_synth_EcTruA"/>
    <property type="match status" value="1"/>
</dbReference>
<dbReference type="OrthoDB" id="271910at2759"/>
<accession>A0A2I0B3D1</accession>
<evidence type="ECO:0000313" key="6">
    <source>
        <dbReference type="EMBL" id="PKA62302.1"/>
    </source>
</evidence>
<dbReference type="Proteomes" id="UP000236161">
    <property type="component" value="Unassembled WGS sequence"/>
</dbReference>
<evidence type="ECO:0000256" key="1">
    <source>
        <dbReference type="ARBA" id="ARBA00009375"/>
    </source>
</evidence>
<comment type="catalytic activity">
    <reaction evidence="4">
        <text>uridine(38/39/40) in tRNA = pseudouridine(38/39/40) in tRNA</text>
        <dbReference type="Rhea" id="RHEA:22376"/>
        <dbReference type="Rhea" id="RHEA-COMP:10085"/>
        <dbReference type="Rhea" id="RHEA-COMP:10087"/>
        <dbReference type="ChEBI" id="CHEBI:65314"/>
        <dbReference type="ChEBI" id="CHEBI:65315"/>
        <dbReference type="EC" id="5.4.99.12"/>
    </reaction>
</comment>
<dbReference type="EC" id="5.4.99.12" evidence="4"/>
<dbReference type="EMBL" id="KZ451918">
    <property type="protein sequence ID" value="PKA62302.1"/>
    <property type="molecule type" value="Genomic_DNA"/>
</dbReference>
<evidence type="ECO:0000256" key="4">
    <source>
        <dbReference type="RuleBase" id="RU003792"/>
    </source>
</evidence>
<dbReference type="FunFam" id="3.30.70.580:FF:000001">
    <property type="entry name" value="tRNA pseudouridine synthase A"/>
    <property type="match status" value="1"/>
</dbReference>
<gene>
    <name evidence="6" type="ORF">AXF42_Ash016094</name>
</gene>
<keyword evidence="7" id="KW-1185">Reference proteome</keyword>
<dbReference type="GO" id="GO:0003723">
    <property type="term" value="F:RNA binding"/>
    <property type="evidence" value="ECO:0007669"/>
    <property type="project" value="InterPro"/>
</dbReference>
<sequence>MALVARSFASSLFQPLSSSPLNGYEGRELASMSLPSSQHKWRMVIAYDGTKFAGWQYQESPPTIQCLIEKALMRITKLDRKQLCLVAAGRTDAGVHAWGQVAHFVTPFTYDSLENLHAALNGLLPSEIRVRQVSSAHPDFHARFSTVSKIYHYTIYNSPVMDPFQSRYAYHCAYKLNPLVMREAASYFVGRHDFTSFANASHCDGSPDPVKQIFRCDVIEMDPVFKIEVEGSGFLYRQVALLIQIGREALPPETVPRLLAARDRRDLAKVTSSALPHGLCLMSVNYCDEILKPLSDFPATSFGRCHSVSKCKLLYF</sequence>
<dbReference type="InterPro" id="IPR020097">
    <property type="entry name" value="PsdUridine_synth_TruA_a/b_dom"/>
</dbReference>
<dbReference type="STRING" id="1088818.A0A2I0B3D1"/>
<dbReference type="Gene3D" id="3.30.70.660">
    <property type="entry name" value="Pseudouridine synthase I, catalytic domain, C-terminal subdomain"/>
    <property type="match status" value="1"/>
</dbReference>
<dbReference type="SUPFAM" id="SSF55120">
    <property type="entry name" value="Pseudouridine synthase"/>
    <property type="match status" value="1"/>
</dbReference>
<evidence type="ECO:0000256" key="3">
    <source>
        <dbReference type="ARBA" id="ARBA00023235"/>
    </source>
</evidence>
<feature type="domain" description="Pseudouridine synthase I TruA alpha/beta" evidence="5">
    <location>
        <begin position="184"/>
        <end position="286"/>
    </location>
</feature>
<dbReference type="GO" id="GO:0160147">
    <property type="term" value="F:tRNA pseudouridine(38-40) synthase activity"/>
    <property type="evidence" value="ECO:0007669"/>
    <property type="project" value="UniProtKB-EC"/>
</dbReference>
<keyword evidence="3 4" id="KW-0413">Isomerase</keyword>
<dbReference type="NCBIfam" id="TIGR00071">
    <property type="entry name" value="hisT_truA"/>
    <property type="match status" value="1"/>
</dbReference>
<dbReference type="InterPro" id="IPR020095">
    <property type="entry name" value="PsdUridine_synth_TruA_C"/>
</dbReference>
<dbReference type="GO" id="GO:0031119">
    <property type="term" value="P:tRNA pseudouridine synthesis"/>
    <property type="evidence" value="ECO:0007669"/>
    <property type="project" value="TreeGrafter"/>
</dbReference>
<feature type="domain" description="Pseudouridine synthase I TruA alpha/beta" evidence="5">
    <location>
        <begin position="44"/>
        <end position="144"/>
    </location>
</feature>
<dbReference type="PANTHER" id="PTHR11142">
    <property type="entry name" value="PSEUDOURIDYLATE SYNTHASE"/>
    <property type="match status" value="1"/>
</dbReference>
<organism evidence="6 7">
    <name type="scientific">Apostasia shenzhenica</name>
    <dbReference type="NCBI Taxonomy" id="1088818"/>
    <lineage>
        <taxon>Eukaryota</taxon>
        <taxon>Viridiplantae</taxon>
        <taxon>Streptophyta</taxon>
        <taxon>Embryophyta</taxon>
        <taxon>Tracheophyta</taxon>
        <taxon>Spermatophyta</taxon>
        <taxon>Magnoliopsida</taxon>
        <taxon>Liliopsida</taxon>
        <taxon>Asparagales</taxon>
        <taxon>Orchidaceae</taxon>
        <taxon>Apostasioideae</taxon>
        <taxon>Apostasia</taxon>
    </lineage>
</organism>